<dbReference type="Pfam" id="PF01679">
    <property type="entry name" value="Pmp3"/>
    <property type="match status" value="1"/>
</dbReference>
<keyword evidence="4 6" id="KW-1133">Transmembrane helix</keyword>
<gene>
    <name evidence="7" type="ORF">ACFSTE_09205</name>
</gene>
<dbReference type="EMBL" id="JBHULX010000013">
    <property type="protein sequence ID" value="MFD2591007.1"/>
    <property type="molecule type" value="Genomic_DNA"/>
</dbReference>
<dbReference type="InterPro" id="IPR000612">
    <property type="entry name" value="PMP3"/>
</dbReference>
<sequence length="52" mass="5617">MSIWRVLLSIFFPPLAVLDKGCGSILIVLILTVCGWIPGVIAALIILNNPKN</sequence>
<evidence type="ECO:0000256" key="4">
    <source>
        <dbReference type="ARBA" id="ARBA00022989"/>
    </source>
</evidence>
<dbReference type="RefSeq" id="WP_176027334.1">
    <property type="nucleotide sequence ID" value="NZ_JBHSJV010000001.1"/>
</dbReference>
<proteinExistence type="inferred from homology"/>
<feature type="transmembrane region" description="Helical" evidence="6">
    <location>
        <begin position="28"/>
        <end position="47"/>
    </location>
</feature>
<evidence type="ECO:0000256" key="3">
    <source>
        <dbReference type="ARBA" id="ARBA00022692"/>
    </source>
</evidence>
<evidence type="ECO:0000313" key="8">
    <source>
        <dbReference type="Proteomes" id="UP001597459"/>
    </source>
</evidence>
<keyword evidence="3 6" id="KW-0812">Transmembrane</keyword>
<organism evidence="7 8">
    <name type="scientific">Aquimarina hainanensis</name>
    <dbReference type="NCBI Taxonomy" id="1578017"/>
    <lineage>
        <taxon>Bacteria</taxon>
        <taxon>Pseudomonadati</taxon>
        <taxon>Bacteroidota</taxon>
        <taxon>Flavobacteriia</taxon>
        <taxon>Flavobacteriales</taxon>
        <taxon>Flavobacteriaceae</taxon>
        <taxon>Aquimarina</taxon>
    </lineage>
</organism>
<comment type="subcellular location">
    <subcellularLocation>
        <location evidence="1">Membrane</location>
    </subcellularLocation>
</comment>
<evidence type="ECO:0000313" key="7">
    <source>
        <dbReference type="EMBL" id="MFD2591007.1"/>
    </source>
</evidence>
<evidence type="ECO:0000256" key="5">
    <source>
        <dbReference type="ARBA" id="ARBA00023136"/>
    </source>
</evidence>
<reference evidence="8" key="1">
    <citation type="journal article" date="2019" name="Int. J. Syst. Evol. Microbiol.">
        <title>The Global Catalogue of Microorganisms (GCM) 10K type strain sequencing project: providing services to taxonomists for standard genome sequencing and annotation.</title>
        <authorList>
            <consortium name="The Broad Institute Genomics Platform"/>
            <consortium name="The Broad Institute Genome Sequencing Center for Infectious Disease"/>
            <person name="Wu L."/>
            <person name="Ma J."/>
        </authorList>
    </citation>
    <scope>NUCLEOTIDE SEQUENCE [LARGE SCALE GENOMIC DNA]</scope>
    <source>
        <strain evidence="8">KCTC 42423</strain>
    </source>
</reference>
<dbReference type="Proteomes" id="UP001597459">
    <property type="component" value="Unassembled WGS sequence"/>
</dbReference>
<comment type="similarity">
    <text evidence="2">Belongs to the UPF0057 (PMP3) family.</text>
</comment>
<accession>A0ABW5N5T7</accession>
<keyword evidence="8" id="KW-1185">Reference proteome</keyword>
<comment type="caution">
    <text evidence="7">The sequence shown here is derived from an EMBL/GenBank/DDBJ whole genome shotgun (WGS) entry which is preliminary data.</text>
</comment>
<keyword evidence="5 6" id="KW-0472">Membrane</keyword>
<name>A0ABW5N5T7_9FLAO</name>
<evidence type="ECO:0000256" key="6">
    <source>
        <dbReference type="SAM" id="Phobius"/>
    </source>
</evidence>
<protein>
    <submittedName>
        <fullName evidence="7">YqaE/Pmp3 family membrane protein</fullName>
    </submittedName>
</protein>
<evidence type="ECO:0000256" key="2">
    <source>
        <dbReference type="ARBA" id="ARBA00009530"/>
    </source>
</evidence>
<evidence type="ECO:0000256" key="1">
    <source>
        <dbReference type="ARBA" id="ARBA00004370"/>
    </source>
</evidence>